<dbReference type="Pfam" id="PF01872">
    <property type="entry name" value="RibD_C"/>
    <property type="match status" value="1"/>
</dbReference>
<dbReference type="InterPro" id="IPR002734">
    <property type="entry name" value="RibDG_C"/>
</dbReference>
<gene>
    <name evidence="2" type="ORF">D3H65_05575</name>
</gene>
<evidence type="ECO:0000313" key="3">
    <source>
        <dbReference type="Proteomes" id="UP000263900"/>
    </source>
</evidence>
<dbReference type="PANTHER" id="PTHR38011">
    <property type="entry name" value="DIHYDROFOLATE REDUCTASE FAMILY PROTEIN (AFU_ORTHOLOGUE AFUA_8G06820)"/>
    <property type="match status" value="1"/>
</dbReference>
<dbReference type="GO" id="GO:0009231">
    <property type="term" value="P:riboflavin biosynthetic process"/>
    <property type="evidence" value="ECO:0007669"/>
    <property type="project" value="InterPro"/>
</dbReference>
<dbReference type="PANTHER" id="PTHR38011:SF11">
    <property type="entry name" value="2,5-DIAMINO-6-RIBOSYLAMINO-4(3H)-PYRIMIDINONE 5'-PHOSPHATE REDUCTASE"/>
    <property type="match status" value="1"/>
</dbReference>
<dbReference type="Proteomes" id="UP000263900">
    <property type="component" value="Chromosome"/>
</dbReference>
<reference evidence="2 3" key="1">
    <citation type="submission" date="2018-09" db="EMBL/GenBank/DDBJ databases">
        <title>Genome sequencing of strain 6GH32-13.</title>
        <authorList>
            <person name="Weon H.-Y."/>
            <person name="Heo J."/>
            <person name="Kwon S.-W."/>
        </authorList>
    </citation>
    <scope>NUCLEOTIDE SEQUENCE [LARGE SCALE GENOMIC DNA]</scope>
    <source>
        <strain evidence="2 3">5GH32-13</strain>
    </source>
</reference>
<dbReference type="InterPro" id="IPR050765">
    <property type="entry name" value="Riboflavin_Biosynth_HTPR"/>
</dbReference>
<feature type="domain" description="Bacterial bifunctional deaminase-reductase C-terminal" evidence="1">
    <location>
        <begin position="3"/>
        <end position="172"/>
    </location>
</feature>
<organism evidence="2 3">
    <name type="scientific">Paraflavitalea soli</name>
    <dbReference type="NCBI Taxonomy" id="2315862"/>
    <lineage>
        <taxon>Bacteria</taxon>
        <taxon>Pseudomonadati</taxon>
        <taxon>Bacteroidota</taxon>
        <taxon>Chitinophagia</taxon>
        <taxon>Chitinophagales</taxon>
        <taxon>Chitinophagaceae</taxon>
        <taxon>Paraflavitalea</taxon>
    </lineage>
</organism>
<dbReference type="KEGG" id="pseg:D3H65_05575"/>
<evidence type="ECO:0000313" key="2">
    <source>
        <dbReference type="EMBL" id="AXY73477.1"/>
    </source>
</evidence>
<dbReference type="Gene3D" id="3.40.430.10">
    <property type="entry name" value="Dihydrofolate Reductase, subunit A"/>
    <property type="match status" value="1"/>
</dbReference>
<dbReference type="EMBL" id="CP032157">
    <property type="protein sequence ID" value="AXY73477.1"/>
    <property type="molecule type" value="Genomic_DNA"/>
</dbReference>
<dbReference type="GO" id="GO:0008703">
    <property type="term" value="F:5-amino-6-(5-phosphoribosylamino)uracil reductase activity"/>
    <property type="evidence" value="ECO:0007669"/>
    <property type="project" value="InterPro"/>
</dbReference>
<dbReference type="RefSeq" id="WP_119049315.1">
    <property type="nucleotide sequence ID" value="NZ_CP032157.1"/>
</dbReference>
<name>A0A3B7MIR7_9BACT</name>
<accession>A0A3B7MIR7</accession>
<proteinExistence type="predicted"/>
<dbReference type="SUPFAM" id="SSF53597">
    <property type="entry name" value="Dihydrofolate reductase-like"/>
    <property type="match status" value="1"/>
</dbReference>
<dbReference type="AlphaFoldDB" id="A0A3B7MIR7"/>
<protein>
    <submittedName>
        <fullName evidence="2">Dihydrofolate reductase</fullName>
    </submittedName>
</protein>
<evidence type="ECO:0000259" key="1">
    <source>
        <dbReference type="Pfam" id="PF01872"/>
    </source>
</evidence>
<dbReference type="InterPro" id="IPR024072">
    <property type="entry name" value="DHFR-like_dom_sf"/>
</dbReference>
<sequence length="186" mass="20843">MRNIILNLATTLDALIEGANGEIDWCILEEDMQFDAFLASIDTIFYGRVSYDQWGHYQPDATAPDMEKQIYSAIQSKVKYVFSSQSRVDNKATFISTDIVAQVQKIRNQPGKDIWLYGGAKLITTFIENGLVDKYMISVHPTALGAGKPLFDISARLNLVLAETKVFKSGVVQLIYTPLSDPKKDR</sequence>
<keyword evidence="3" id="KW-1185">Reference proteome</keyword>
<dbReference type="OrthoDB" id="195113at2"/>